<dbReference type="AlphaFoldDB" id="A0A1M5DM60"/>
<dbReference type="Proteomes" id="UP000184368">
    <property type="component" value="Unassembled WGS sequence"/>
</dbReference>
<dbReference type="EMBL" id="FQUO01000011">
    <property type="protein sequence ID" value="SHF68108.1"/>
    <property type="molecule type" value="Genomic_DNA"/>
</dbReference>
<reference evidence="1 2" key="1">
    <citation type="submission" date="2016-11" db="EMBL/GenBank/DDBJ databases">
        <authorList>
            <person name="Jaros S."/>
            <person name="Januszkiewicz K."/>
            <person name="Wedrychowicz H."/>
        </authorList>
    </citation>
    <scope>NUCLEOTIDE SEQUENCE [LARGE SCALE GENOMIC DNA]</scope>
    <source>
        <strain evidence="1 2">DSM 26897</strain>
    </source>
</reference>
<organism evidence="1 2">
    <name type="scientific">Cnuella takakiae</name>
    <dbReference type="NCBI Taxonomy" id="1302690"/>
    <lineage>
        <taxon>Bacteria</taxon>
        <taxon>Pseudomonadati</taxon>
        <taxon>Bacteroidota</taxon>
        <taxon>Chitinophagia</taxon>
        <taxon>Chitinophagales</taxon>
        <taxon>Chitinophagaceae</taxon>
        <taxon>Cnuella</taxon>
    </lineage>
</organism>
<dbReference type="RefSeq" id="WP_143157339.1">
    <property type="nucleotide sequence ID" value="NZ_FQUO01000011.1"/>
</dbReference>
<keyword evidence="2" id="KW-1185">Reference proteome</keyword>
<evidence type="ECO:0000313" key="2">
    <source>
        <dbReference type="Proteomes" id="UP000184368"/>
    </source>
</evidence>
<evidence type="ECO:0000313" key="1">
    <source>
        <dbReference type="EMBL" id="SHF68108.1"/>
    </source>
</evidence>
<accession>A0A1M5DM60</accession>
<name>A0A1M5DM60_9BACT</name>
<protein>
    <submittedName>
        <fullName evidence="1">Uncharacterized protein</fullName>
    </submittedName>
</protein>
<sequence length="59" mass="6691">LEETALVDHSVMENLEHFKHDYEATGGTVQLVGLHNHKPLSEHKLAARKKDYKGAVYAY</sequence>
<proteinExistence type="predicted"/>
<gene>
    <name evidence="1" type="ORF">SAMN05444008_1111</name>
</gene>
<feature type="non-terminal residue" evidence="1">
    <location>
        <position position="1"/>
    </location>
</feature>